<dbReference type="Gene3D" id="3.40.250.10">
    <property type="entry name" value="Rhodanese-like domain"/>
    <property type="match status" value="2"/>
</dbReference>
<feature type="domain" description="Rhodanese" evidence="3">
    <location>
        <begin position="162"/>
        <end position="274"/>
    </location>
</feature>
<comment type="caution">
    <text evidence="4">The sequence shown here is derived from an EMBL/GenBank/DDBJ whole genome shotgun (WGS) entry which is preliminary data.</text>
</comment>
<keyword evidence="1" id="KW-0808">Transferase</keyword>
<dbReference type="PROSITE" id="PS50206">
    <property type="entry name" value="RHODANESE_3"/>
    <property type="match status" value="2"/>
</dbReference>
<dbReference type="InterPro" id="IPR045078">
    <property type="entry name" value="TST/MPST-like"/>
</dbReference>
<accession>A0ABQ6JJB0</accession>
<dbReference type="CDD" id="cd01449">
    <property type="entry name" value="TST_Repeat_2"/>
    <property type="match status" value="1"/>
</dbReference>
<name>A0ABQ6JJB0_9ACTN</name>
<dbReference type="PROSITE" id="PS00380">
    <property type="entry name" value="RHODANESE_1"/>
    <property type="match status" value="1"/>
</dbReference>
<evidence type="ECO:0000259" key="3">
    <source>
        <dbReference type="PROSITE" id="PS50206"/>
    </source>
</evidence>
<dbReference type="SMART" id="SM00450">
    <property type="entry name" value="RHOD"/>
    <property type="match status" value="2"/>
</dbReference>
<dbReference type="PANTHER" id="PTHR11364:SF27">
    <property type="entry name" value="SULFURTRANSFERASE"/>
    <property type="match status" value="1"/>
</dbReference>
<reference evidence="5" key="1">
    <citation type="journal article" date="2019" name="Int. J. Syst. Evol. Microbiol.">
        <title>The Global Catalogue of Microorganisms (GCM) 10K type strain sequencing project: providing services to taxonomists for standard genome sequencing and annotation.</title>
        <authorList>
            <consortium name="The Broad Institute Genomics Platform"/>
            <consortium name="The Broad Institute Genome Sequencing Center for Infectious Disease"/>
            <person name="Wu L."/>
            <person name="Ma J."/>
        </authorList>
    </citation>
    <scope>NUCLEOTIDE SEQUENCE [LARGE SCALE GENOMIC DNA]</scope>
    <source>
        <strain evidence="5">NBRC 108730</strain>
    </source>
</reference>
<protein>
    <submittedName>
        <fullName evidence="4">Sulfurtransferase</fullName>
    </submittedName>
</protein>
<keyword evidence="2" id="KW-0677">Repeat</keyword>
<dbReference type="InterPro" id="IPR036873">
    <property type="entry name" value="Rhodanese-like_dom_sf"/>
</dbReference>
<gene>
    <name evidence="4" type="ORF">GCM10025868_22070</name>
</gene>
<dbReference type="Pfam" id="PF00581">
    <property type="entry name" value="Rhodanese"/>
    <property type="match status" value="2"/>
</dbReference>
<feature type="domain" description="Rhodanese" evidence="3">
    <location>
        <begin position="15"/>
        <end position="134"/>
    </location>
</feature>
<dbReference type="InterPro" id="IPR001307">
    <property type="entry name" value="Thiosulphate_STrfase_CS"/>
</dbReference>
<sequence length="276" mass="28341">MPLPPVVTAAWWRAHAGDVVTADVRWYLGQGPGAGRRAYDEGHLPGAVFVDLDTVLAAPADTATGRHPLPDPESFAAALGALGIGDDHPVVAYDDAGGATAARLVWMLRAVGHDAALLDGGLAAALAEPGAALETVTVPRPTAVTLPRPWPADRLAALDDVRAGVPLLLDARARERWAGEVEPVDPRAGHVPGAVNVPVADTLDPDGRLLPVPALRERFAAAGVTDGADVVASCGSGVTACHTLLALEHAGFDGARLWPGSFSQWSARPDLPADAG</sequence>
<proteinExistence type="predicted"/>
<dbReference type="SUPFAM" id="SSF52821">
    <property type="entry name" value="Rhodanese/Cell cycle control phosphatase"/>
    <property type="match status" value="2"/>
</dbReference>
<dbReference type="CDD" id="cd01448">
    <property type="entry name" value="TST_Repeat_1"/>
    <property type="match status" value="1"/>
</dbReference>
<evidence type="ECO:0000256" key="1">
    <source>
        <dbReference type="ARBA" id="ARBA00022679"/>
    </source>
</evidence>
<dbReference type="InterPro" id="IPR001763">
    <property type="entry name" value="Rhodanese-like_dom"/>
</dbReference>
<evidence type="ECO:0000313" key="5">
    <source>
        <dbReference type="Proteomes" id="UP001157017"/>
    </source>
</evidence>
<dbReference type="EMBL" id="BSUZ01000001">
    <property type="protein sequence ID" value="GMA86957.1"/>
    <property type="molecule type" value="Genomic_DNA"/>
</dbReference>
<dbReference type="PANTHER" id="PTHR11364">
    <property type="entry name" value="THIOSULFATE SULFERTANSFERASE"/>
    <property type="match status" value="1"/>
</dbReference>
<keyword evidence="5" id="KW-1185">Reference proteome</keyword>
<evidence type="ECO:0000313" key="4">
    <source>
        <dbReference type="EMBL" id="GMA86957.1"/>
    </source>
</evidence>
<evidence type="ECO:0000256" key="2">
    <source>
        <dbReference type="ARBA" id="ARBA00022737"/>
    </source>
</evidence>
<dbReference type="Proteomes" id="UP001157017">
    <property type="component" value="Unassembled WGS sequence"/>
</dbReference>
<organism evidence="4 5">
    <name type="scientific">Angustibacter aerolatus</name>
    <dbReference type="NCBI Taxonomy" id="1162965"/>
    <lineage>
        <taxon>Bacteria</taxon>
        <taxon>Bacillati</taxon>
        <taxon>Actinomycetota</taxon>
        <taxon>Actinomycetes</taxon>
        <taxon>Kineosporiales</taxon>
        <taxon>Kineosporiaceae</taxon>
    </lineage>
</organism>